<dbReference type="Pfam" id="PF03601">
    <property type="entry name" value="Cons_hypoth698"/>
    <property type="match status" value="1"/>
</dbReference>
<feature type="transmembrane region" description="Helical" evidence="7">
    <location>
        <begin position="176"/>
        <end position="197"/>
    </location>
</feature>
<dbReference type="AlphaFoldDB" id="A0A7G7W9C2"/>
<evidence type="ECO:0000256" key="1">
    <source>
        <dbReference type="ARBA" id="ARBA00004651"/>
    </source>
</evidence>
<sequence length="351" mass="36796">MLTNGPPAVKITHPAPQYAPTRSERAQSISAAFLSRSFALGPLQLTPRILVFLAALAICVSPWGSPPLALALGLLVALAIGNPFPAQSKRYTSKLLQWSVVGLGFGMNAQQALQAGCEGLLFSVASIVGTLTLGYFVGRWLGIDRKTSHLISSGTAICGGSAIAAVGPVLRAEEGQMSVALGTVFILNSVALFLFPAIGHGLHLSQNQFGLWAAIAIHDTSSVVGAASHYGSEALQIATTIKLARALWIIPVALGTAFLFKTPGAKIKLPYFILGFIGAMLLNTYVPALKPLAPYVVQLSKIGLTLTLFLIGAGLSAPVLRSVGVRPFVQGVLLWIIISSASLWVILRTVV</sequence>
<accession>A0A7G7W9C2</accession>
<dbReference type="KEGG" id="hsk:H4317_03900"/>
<dbReference type="EMBL" id="CP060202">
    <property type="protein sequence ID" value="QNH62965.1"/>
    <property type="molecule type" value="Genomic_DNA"/>
</dbReference>
<evidence type="ECO:0000256" key="4">
    <source>
        <dbReference type="ARBA" id="ARBA00022692"/>
    </source>
</evidence>
<dbReference type="RefSeq" id="WP_185888847.1">
    <property type="nucleotide sequence ID" value="NZ_CP060202.1"/>
</dbReference>
<feature type="transmembrane region" description="Helical" evidence="7">
    <location>
        <begin position="243"/>
        <end position="260"/>
    </location>
</feature>
<feature type="transmembrane region" description="Helical" evidence="7">
    <location>
        <begin position="327"/>
        <end position="347"/>
    </location>
</feature>
<feature type="transmembrane region" description="Helical" evidence="7">
    <location>
        <begin position="119"/>
        <end position="138"/>
    </location>
</feature>
<evidence type="ECO:0000256" key="7">
    <source>
        <dbReference type="SAM" id="Phobius"/>
    </source>
</evidence>
<evidence type="ECO:0000256" key="5">
    <source>
        <dbReference type="ARBA" id="ARBA00022989"/>
    </source>
</evidence>
<feature type="transmembrane region" description="Helical" evidence="7">
    <location>
        <begin position="269"/>
        <end position="286"/>
    </location>
</feature>
<dbReference type="InterPro" id="IPR018383">
    <property type="entry name" value="UPF0324_pro"/>
</dbReference>
<comment type="subcellular location">
    <subcellularLocation>
        <location evidence="1">Cell membrane</location>
        <topology evidence="1">Multi-pass membrane protein</topology>
    </subcellularLocation>
</comment>
<evidence type="ECO:0000313" key="8">
    <source>
        <dbReference type="EMBL" id="QNH62965.1"/>
    </source>
</evidence>
<dbReference type="PANTHER" id="PTHR30106">
    <property type="entry name" value="INNER MEMBRANE PROTEIN YEIH-RELATED"/>
    <property type="match status" value="1"/>
</dbReference>
<feature type="transmembrane region" description="Helical" evidence="7">
    <location>
        <begin position="292"/>
        <end position="315"/>
    </location>
</feature>
<evidence type="ECO:0000256" key="3">
    <source>
        <dbReference type="ARBA" id="ARBA00022475"/>
    </source>
</evidence>
<keyword evidence="3" id="KW-1003">Cell membrane</keyword>
<keyword evidence="6 7" id="KW-0472">Membrane</keyword>
<keyword evidence="5 7" id="KW-1133">Transmembrane helix</keyword>
<reference evidence="8 9" key="1">
    <citation type="submission" date="2020-08" db="EMBL/GenBank/DDBJ databases">
        <title>Hymenobacter sp. S2-20-2 genome sequencing.</title>
        <authorList>
            <person name="Jin L."/>
        </authorList>
    </citation>
    <scope>NUCLEOTIDE SEQUENCE [LARGE SCALE GENOMIC DNA]</scope>
    <source>
        <strain evidence="8 9">S2-20-2</strain>
    </source>
</reference>
<keyword evidence="4 7" id="KW-0812">Transmembrane</keyword>
<feature type="transmembrane region" description="Helical" evidence="7">
    <location>
        <begin position="150"/>
        <end position="170"/>
    </location>
</feature>
<dbReference type="Proteomes" id="UP000515489">
    <property type="component" value="Chromosome"/>
</dbReference>
<evidence type="ECO:0000256" key="2">
    <source>
        <dbReference type="ARBA" id="ARBA00007977"/>
    </source>
</evidence>
<proteinExistence type="inferred from homology"/>
<feature type="transmembrane region" description="Helical" evidence="7">
    <location>
        <begin position="45"/>
        <end position="63"/>
    </location>
</feature>
<protein>
    <submittedName>
        <fullName evidence="8">Putative sulfate exporter family transporter</fullName>
    </submittedName>
</protein>
<name>A0A7G7W9C2_9BACT</name>
<dbReference type="PANTHER" id="PTHR30106:SF1">
    <property type="entry name" value="UPF0324 MEMBRANE PROTEIN FN0533"/>
    <property type="match status" value="1"/>
</dbReference>
<evidence type="ECO:0000313" key="9">
    <source>
        <dbReference type="Proteomes" id="UP000515489"/>
    </source>
</evidence>
<dbReference type="GO" id="GO:0005886">
    <property type="term" value="C:plasma membrane"/>
    <property type="evidence" value="ECO:0007669"/>
    <property type="project" value="UniProtKB-SubCell"/>
</dbReference>
<gene>
    <name evidence="8" type="ORF">H4317_03900</name>
</gene>
<keyword evidence="9" id="KW-1185">Reference proteome</keyword>
<organism evidence="8 9">
    <name type="scientific">Hymenobacter sediminicola</name>
    <dbReference type="NCBI Taxonomy" id="2761579"/>
    <lineage>
        <taxon>Bacteria</taxon>
        <taxon>Pseudomonadati</taxon>
        <taxon>Bacteroidota</taxon>
        <taxon>Cytophagia</taxon>
        <taxon>Cytophagales</taxon>
        <taxon>Hymenobacteraceae</taxon>
        <taxon>Hymenobacter</taxon>
    </lineage>
</organism>
<comment type="similarity">
    <text evidence="2">Belongs to the UPF0324 family.</text>
</comment>
<evidence type="ECO:0000256" key="6">
    <source>
        <dbReference type="ARBA" id="ARBA00023136"/>
    </source>
</evidence>
<feature type="transmembrane region" description="Helical" evidence="7">
    <location>
        <begin position="209"/>
        <end position="231"/>
    </location>
</feature>